<reference evidence="2 3" key="1">
    <citation type="journal article" date="2018" name="New Phytol.">
        <title>Phylogenomics of Endogonaceae and evolution of mycorrhizas within Mucoromycota.</title>
        <authorList>
            <person name="Chang Y."/>
            <person name="Desiro A."/>
            <person name="Na H."/>
            <person name="Sandor L."/>
            <person name="Lipzen A."/>
            <person name="Clum A."/>
            <person name="Barry K."/>
            <person name="Grigoriev I.V."/>
            <person name="Martin F.M."/>
            <person name="Stajich J.E."/>
            <person name="Smith M.E."/>
            <person name="Bonito G."/>
            <person name="Spatafora J.W."/>
        </authorList>
    </citation>
    <scope>NUCLEOTIDE SEQUENCE [LARGE SCALE GENOMIC DNA]</scope>
    <source>
        <strain evidence="2 3">AD002</strain>
    </source>
</reference>
<feature type="region of interest" description="Disordered" evidence="1">
    <location>
        <begin position="63"/>
        <end position="86"/>
    </location>
</feature>
<sequence>MFDDDDDDIDSNIPAISTPPTIHLDDDTHNDLLLSLRGFHALHPVAPPPSPQEPSLLDTVFQHRRKRSSSAPAPFLPAPSSQPTMPKISEVFPISHYHNHRHPIPTTAPPAQQPHLFFAHAKTLDELLRTIASNPNTASPRITKLRNSNPVRQRLGPATSPSRIPVAASRLRPCVLMARERRSSAGGGGGRGCNGTGLHAPPSSPSVSLSASGGPSAAAVASSERGGWLRRASVQRKKQIAHAAGLVQMLKRREISGAEAGGDGGGTMVDVEEVGQSGTVVENLISELRGMGL</sequence>
<evidence type="ECO:0000256" key="1">
    <source>
        <dbReference type="SAM" id="MobiDB-lite"/>
    </source>
</evidence>
<proteinExistence type="predicted"/>
<protein>
    <submittedName>
        <fullName evidence="2">Uncharacterized protein</fullName>
    </submittedName>
</protein>
<feature type="compositionally biased region" description="Low complexity" evidence="1">
    <location>
        <begin position="69"/>
        <end position="83"/>
    </location>
</feature>
<name>A0A433P700_9FUNG</name>
<feature type="region of interest" description="Disordered" evidence="1">
    <location>
        <begin position="181"/>
        <end position="218"/>
    </location>
</feature>
<gene>
    <name evidence="2" type="ORF">BC938DRAFT_477962</name>
</gene>
<accession>A0A433P700</accession>
<feature type="compositionally biased region" description="Gly residues" evidence="1">
    <location>
        <begin position="185"/>
        <end position="195"/>
    </location>
</feature>
<evidence type="ECO:0000313" key="2">
    <source>
        <dbReference type="EMBL" id="RUS13313.1"/>
    </source>
</evidence>
<dbReference type="AlphaFoldDB" id="A0A433P700"/>
<organism evidence="2 3">
    <name type="scientific">Jimgerdemannia flammicorona</name>
    <dbReference type="NCBI Taxonomy" id="994334"/>
    <lineage>
        <taxon>Eukaryota</taxon>
        <taxon>Fungi</taxon>
        <taxon>Fungi incertae sedis</taxon>
        <taxon>Mucoromycota</taxon>
        <taxon>Mucoromycotina</taxon>
        <taxon>Endogonomycetes</taxon>
        <taxon>Endogonales</taxon>
        <taxon>Endogonaceae</taxon>
        <taxon>Jimgerdemannia</taxon>
    </lineage>
</organism>
<dbReference type="Proteomes" id="UP000274822">
    <property type="component" value="Unassembled WGS sequence"/>
</dbReference>
<feature type="region of interest" description="Disordered" evidence="1">
    <location>
        <begin position="1"/>
        <end position="22"/>
    </location>
</feature>
<evidence type="ECO:0000313" key="3">
    <source>
        <dbReference type="Proteomes" id="UP000274822"/>
    </source>
</evidence>
<comment type="caution">
    <text evidence="2">The sequence shown here is derived from an EMBL/GenBank/DDBJ whole genome shotgun (WGS) entry which is preliminary data.</text>
</comment>
<keyword evidence="3" id="KW-1185">Reference proteome</keyword>
<feature type="compositionally biased region" description="Low complexity" evidence="1">
    <location>
        <begin position="196"/>
        <end position="218"/>
    </location>
</feature>
<feature type="compositionally biased region" description="Acidic residues" evidence="1">
    <location>
        <begin position="1"/>
        <end position="10"/>
    </location>
</feature>
<dbReference type="EMBL" id="RBNJ01030286">
    <property type="protein sequence ID" value="RUS13313.1"/>
    <property type="molecule type" value="Genomic_DNA"/>
</dbReference>